<reference evidence="4 5" key="1">
    <citation type="journal article" date="2017" name="BMC Genomics">
        <title>Whole-genome assembly of Babesia ovata and comparative genomics between closely related pathogens.</title>
        <authorList>
            <person name="Yamagishi J."/>
            <person name="Asada M."/>
            <person name="Hakimi H."/>
            <person name="Tanaka T.Q."/>
            <person name="Sugimoto C."/>
            <person name="Kawazu S."/>
        </authorList>
    </citation>
    <scope>NUCLEOTIDE SEQUENCE [LARGE SCALE GENOMIC DNA]</scope>
    <source>
        <strain evidence="4 5">Miyake</strain>
    </source>
</reference>
<feature type="compositionally biased region" description="Basic and acidic residues" evidence="2">
    <location>
        <begin position="639"/>
        <end position="649"/>
    </location>
</feature>
<name>A0A2H6KG83_9APIC</name>
<evidence type="ECO:0000313" key="4">
    <source>
        <dbReference type="EMBL" id="GBE62010.1"/>
    </source>
</evidence>
<dbReference type="RefSeq" id="XP_028868253.1">
    <property type="nucleotide sequence ID" value="XM_029012420.1"/>
</dbReference>
<protein>
    <submittedName>
        <fullName evidence="4">Uncharacterized protein</fullName>
    </submittedName>
</protein>
<keyword evidence="3" id="KW-0472">Membrane</keyword>
<evidence type="ECO:0000256" key="2">
    <source>
        <dbReference type="SAM" id="MobiDB-lite"/>
    </source>
</evidence>
<feature type="compositionally biased region" description="Basic and acidic residues" evidence="2">
    <location>
        <begin position="374"/>
        <end position="399"/>
    </location>
</feature>
<organism evidence="4 5">
    <name type="scientific">Babesia ovata</name>
    <dbReference type="NCBI Taxonomy" id="189622"/>
    <lineage>
        <taxon>Eukaryota</taxon>
        <taxon>Sar</taxon>
        <taxon>Alveolata</taxon>
        <taxon>Apicomplexa</taxon>
        <taxon>Aconoidasida</taxon>
        <taxon>Piroplasmida</taxon>
        <taxon>Babesiidae</taxon>
        <taxon>Babesia</taxon>
    </lineage>
</organism>
<feature type="compositionally biased region" description="Low complexity" evidence="2">
    <location>
        <begin position="685"/>
        <end position="706"/>
    </location>
</feature>
<keyword evidence="5" id="KW-1185">Reference proteome</keyword>
<keyword evidence="3" id="KW-0812">Transmembrane</keyword>
<evidence type="ECO:0000313" key="5">
    <source>
        <dbReference type="Proteomes" id="UP000236319"/>
    </source>
</evidence>
<feature type="region of interest" description="Disordered" evidence="2">
    <location>
        <begin position="411"/>
        <end position="706"/>
    </location>
</feature>
<sequence>MVADHGVVLSTLKDFFQFLGWLNSNDDETVLEKVASELENRIDTCHKNPQFESEFRSSLIKFLDGISLVYHQISKEPSARTYDQKTAAQVAEAFHECLIKVHSALIYLLDIVSLSYDDACGGDRERFEELQDHELKEYLIFSNSDDFNGIITGGFGDGDLKNLRASKLAENIQNALGNLERLNDILGCNKRIKEDYKESDLPPANVPDIPIKPSSKVVPTKTGNAKPVIKSDGKHIRCDKNELAQSHGKMSEDAQNQRWDGSTFPYQDDDLFAVTDSDLPHYNQYLSGSPDGWHQAAVHSVDPEKLEAEKKVPVVPAKKHIPEDQPPKEKPPKVNEQPKDLASPPETLMPKEKSTSKIASAKRVATKSQATKNETSHPFKKSEEARDQGKYSDPDWDKLFDRIEQEDAYSYAGCAYESPQEPDGPGYPSPKVPAASPKVVPEKNVSTTPSKKPELTPVLFSGRPKKPEVPPAKVPVTKPTATKTEAVKPVLTKAKAAKPTATSTPLAQNPGKKSERGQDQSNEAESYRNQHDFEESDTYYASEDPNVHTLTDEQTEESEGSPNLGKEVDALLDDYDVSIHEMTSDSPVPYSDVDLQEHADSGPQRSSLAEALGIPKEPVPQKHPPKVPPKNSDSPPLEASREYVPEKQSEGPQYQVEALDVDTDLNNGQGDLMPAYSPVDYTHFPQLPGNQGDQPNQGQQGDQPQQIQRNPELQNTTPALAAETGKNPAAVRLQPTTYYSGKKLTDCPTNLRESIDWIIQLKYGSGHGDGVDNLSEALDKLHRKLIADSFSNLLDQLSDLLDPWKTTPCCRRIHRAIRTIKIKLQHPRNIQRNHINGLLKQLEYNKEVCLQHHYIDSSKDEALKDVHSKMRDLAGVSRDINTSRNGLLHHLCDGVQILLGFDSSSKGYSGSGIVYSELDRLCDGVMAFLSGVLKYVHENENLHPYGSKLTSTVRKLHDHLNKGGGAWRDAIDIARVEFDKSWKVTGGIGGWLGEVERTHEAVKKLLKELMEKDTKVSGSVDIPGLLGDIRNVINGTKNAEVSKNGGFLSRWVGNLDKITKRSKESPDKLNELDARLMEALSPHVTLINEAVESFVESTKRDHEGLVKVWEKVKVELTQLETSVKEKAEQAGEACREELQQAFKTKIKHPIGEARSTLEAVKKSLQSWSEEALQDATAGLENAKQILDEVAEKSKNRERVDNAVTQLRDAAEHYYVKVKQKELEALCHQARYTLENLCIEVTELVDEYYGFLEQYCLSILSGQGFNVYGNGQNVSSCVQLLHTVSQVVQGYAGIAVSSASQFEQTVQDFRSLLYTLQNQHLQAAITPQIFQSLTTFVNNIKTAVQGYVGHLRDDISNLHSLGSNHFVVTSRKTNGAVGNLISVLSIATEFAHLLYQALQQSAWQSRQQPTNLRGLQNVQDELQEILRNVNCYSGDVSQIKSHIVRFERDITKPFEQLMGSISAACETVNQKLEDLKNMITRNGKDVDVEHDLEKIKEEIDKIIGTSAPSAATETSNTLTQIITAAETFQNETIPNTVKTYIEQIRSTVKSQTVAKIEVIQKSAVTEFANSKAEELKQLEELVKKEKERISDIIKRDFDSGIKGLMKWMYGGRYPYGEDPKREHPLIMLAEALPKRGGDAPNGKEYLQRIKGLSSTFQTFLNPILEYVQKEVTKVLPAKPQSGDAIKEARKEPNQLRKIKDDLDVLLQHFSKTHKIFIFDFHFSKLLSALTSSLSALSPNKFANPRHPELLDAVKKGLSAFTDELMKGYVNRYDGHPDELIWEADKSNDSEKCAKICVTIMEMMKKNLSDLKRECNNGGKWHQKCICLFDLDATKKKTGNPLGEWLTNRGFTVPSENDKQDGELRNRKDFTGAKIYTELLDAQIKEASKISAVTQWKKEIKEKAAEKDAPKPVSRGSIAVSIQAPDIEININLLDIVLFLLDRFRTYYRVGHYYIPAKPKAPSNVYYMLCWLAGLRWNHMYDELGEYFKELYDKPEGQEDKPYKEFSDTDLSVDANSPLNPVGTSAITPKTLTETLEQVSLLSRTVSVAILGHGHAEGVYASDFSCNSDKLLYPSNLSSCLDMLVDVINRVYYQLRFLFIQCQNGDKLGGWEDCWYGRHVGGSSWKCNEFQCPNLECNLSANQSAKQIGNQNTKQTCDQHPKCGIKSPLQSFLEDGLPGFLPHTFKTPGCKLTCSVSNHFGKPCLTPMGFADISVTASHTKTGYHLKEALNHLCGNAGKPLSKLCSFLRCVLRMPPQTLGGMFAFYYCFLKNWNDKGVKHKKDAFEEAVRKAYFGQTYLLNPTILLDNAVYKQHATFNHATADMSSLTDCDPKSGSGLPCGKYLHPITLSIFTTFSSKRAGNYLSWVVYTTETFFGLLYDLYESCKKCSVPGTRCCDKSCTKGCRVKSAYSSDGTAKQLNGLTHTTDCHSIVKCPDMHPTLHKYGFIFGSPYKLNGAKHHEAQKRTCKDFCTALENVIREKNVLHTFAHETIPKFLWAIRLPFFYTMVALWSIAALLIVYTLLCRLEILRIRSHLIRFKVSHLINVKALLTPRRKMLSLYKDVDYFDDDPLEVLYVR</sequence>
<evidence type="ECO:0000256" key="1">
    <source>
        <dbReference type="SAM" id="Coils"/>
    </source>
</evidence>
<dbReference type="EMBL" id="BDSA01000004">
    <property type="protein sequence ID" value="GBE62010.1"/>
    <property type="molecule type" value="Genomic_DNA"/>
</dbReference>
<feature type="coiled-coil region" evidence="1">
    <location>
        <begin position="1567"/>
        <end position="1594"/>
    </location>
</feature>
<accession>A0A2H6KG83</accession>
<dbReference type="VEuPathDB" id="PiroplasmaDB:BOVATA_035030"/>
<feature type="compositionally biased region" description="Pro residues" evidence="2">
    <location>
        <begin position="617"/>
        <end position="628"/>
    </location>
</feature>
<keyword evidence="1" id="KW-0175">Coiled coil</keyword>
<dbReference type="Proteomes" id="UP000236319">
    <property type="component" value="Unassembled WGS sequence"/>
</dbReference>
<comment type="caution">
    <text evidence="4">The sequence shown here is derived from an EMBL/GenBank/DDBJ whole genome shotgun (WGS) entry which is preliminary data.</text>
</comment>
<dbReference type="GeneID" id="39875780"/>
<proteinExistence type="predicted"/>
<feature type="transmembrane region" description="Helical" evidence="3">
    <location>
        <begin position="2501"/>
        <end position="2521"/>
    </location>
</feature>
<feature type="region of interest" description="Disordered" evidence="2">
    <location>
        <begin position="307"/>
        <end position="399"/>
    </location>
</feature>
<feature type="region of interest" description="Disordered" evidence="2">
    <location>
        <begin position="199"/>
        <end position="228"/>
    </location>
</feature>
<gene>
    <name evidence="4" type="ORF">BOVATA_035030</name>
</gene>
<feature type="region of interest" description="Disordered" evidence="2">
    <location>
        <begin position="243"/>
        <end position="263"/>
    </location>
</feature>
<feature type="compositionally biased region" description="Basic and acidic residues" evidence="2">
    <location>
        <begin position="320"/>
        <end position="339"/>
    </location>
</feature>
<keyword evidence="3" id="KW-1133">Transmembrane helix</keyword>
<feature type="compositionally biased region" description="Low complexity" evidence="2">
    <location>
        <begin position="474"/>
        <end position="507"/>
    </location>
</feature>
<evidence type="ECO:0000256" key="3">
    <source>
        <dbReference type="SAM" id="Phobius"/>
    </source>
</evidence>